<dbReference type="Proteomes" id="UP001255246">
    <property type="component" value="Unassembled WGS sequence"/>
</dbReference>
<keyword evidence="1" id="KW-0732">Signal</keyword>
<keyword evidence="3" id="KW-1185">Reference proteome</keyword>
<protein>
    <submittedName>
        <fullName evidence="2">Uncharacterized protein</fullName>
    </submittedName>
</protein>
<evidence type="ECO:0000313" key="3">
    <source>
        <dbReference type="Proteomes" id="UP001255246"/>
    </source>
</evidence>
<accession>A0ABU3ACR8</accession>
<evidence type="ECO:0000313" key="2">
    <source>
        <dbReference type="EMBL" id="MDT0606898.1"/>
    </source>
</evidence>
<dbReference type="EMBL" id="JAVRHR010000002">
    <property type="protein sequence ID" value="MDT0606898.1"/>
    <property type="molecule type" value="Genomic_DNA"/>
</dbReference>
<evidence type="ECO:0000256" key="1">
    <source>
        <dbReference type="SAM" id="SignalP"/>
    </source>
</evidence>
<name>A0ABU3ACR8_9FLAO</name>
<organism evidence="2 3">
    <name type="scientific">Croceitalea rosinachiae</name>
    <dbReference type="NCBI Taxonomy" id="3075596"/>
    <lineage>
        <taxon>Bacteria</taxon>
        <taxon>Pseudomonadati</taxon>
        <taxon>Bacteroidota</taxon>
        <taxon>Flavobacteriia</taxon>
        <taxon>Flavobacteriales</taxon>
        <taxon>Flavobacteriaceae</taxon>
        <taxon>Croceitalea</taxon>
    </lineage>
</organism>
<feature type="signal peptide" evidence="1">
    <location>
        <begin position="1"/>
        <end position="19"/>
    </location>
</feature>
<feature type="chain" id="PRO_5046471695" evidence="1">
    <location>
        <begin position="20"/>
        <end position="214"/>
    </location>
</feature>
<dbReference type="RefSeq" id="WP_311350468.1">
    <property type="nucleotide sequence ID" value="NZ_JAVRHR010000002.1"/>
</dbReference>
<gene>
    <name evidence="2" type="ORF">RM706_07645</name>
</gene>
<comment type="caution">
    <text evidence="2">The sequence shown here is derived from an EMBL/GenBank/DDBJ whole genome shotgun (WGS) entry which is preliminary data.</text>
</comment>
<reference evidence="2 3" key="1">
    <citation type="submission" date="2023-09" db="EMBL/GenBank/DDBJ databases">
        <authorList>
            <person name="Rey-Velasco X."/>
        </authorList>
    </citation>
    <scope>NUCLEOTIDE SEQUENCE [LARGE SCALE GENOMIC DNA]</scope>
    <source>
        <strain evidence="2 3">F388</strain>
    </source>
</reference>
<sequence length="214" mass="22918">MRKTIITIGLFVFCISVKAQIEGTSIPSIPQLTAAEMATITSPNIGSSVFIIDDQKVYMYTTSGWVTTDTQNAGEVDLITPIDMDEGGVSSPTDETTVEQALQAIAPITSASGRIFYPPSIAIDASTNGTGSVDLYQAYLDQFDSPVASSEAVDIPTYGRTELYYYVTEADVDVFGNGSAVQNMSINTSGVLSYEIFNPPADYNSLINVVFVVK</sequence>
<proteinExistence type="predicted"/>